<dbReference type="Pfam" id="PF03372">
    <property type="entry name" value="Exo_endo_phos"/>
    <property type="match status" value="1"/>
</dbReference>
<proteinExistence type="predicted"/>
<dbReference type="EMBL" id="BJXB01000010">
    <property type="protein sequence ID" value="GEM46907.1"/>
    <property type="molecule type" value="Genomic_DNA"/>
</dbReference>
<dbReference type="InterPro" id="IPR005135">
    <property type="entry name" value="Endo/exonuclease/phosphatase"/>
</dbReference>
<dbReference type="CDD" id="cd04486">
    <property type="entry name" value="YhcR_OBF_like"/>
    <property type="match status" value="1"/>
</dbReference>
<name>A0A511N330_DEIC1</name>
<dbReference type="RefSeq" id="WP_186815998.1">
    <property type="nucleotide sequence ID" value="NZ_BJXB01000010.1"/>
</dbReference>
<dbReference type="PANTHER" id="PTHR42834:SF1">
    <property type="entry name" value="ENDONUCLEASE_EXONUCLEASE_PHOSPHATASE FAMILY PROTEIN (AFU_ORTHOLOGUE AFUA_3G09210)"/>
    <property type="match status" value="1"/>
</dbReference>
<feature type="chain" id="PRO_5022169589" description="Endonuclease/exonuclease/phosphatase domain-containing protein" evidence="1">
    <location>
        <begin position="24"/>
        <end position="896"/>
    </location>
</feature>
<gene>
    <name evidence="3" type="ORF">DC3_25420</name>
</gene>
<dbReference type="PANTHER" id="PTHR42834">
    <property type="entry name" value="ENDONUCLEASE/EXONUCLEASE/PHOSPHATASE FAMILY PROTEIN (AFU_ORTHOLOGUE AFUA_3G09210)"/>
    <property type="match status" value="1"/>
</dbReference>
<dbReference type="PROSITE" id="PS51257">
    <property type="entry name" value="PROKAR_LIPOPROTEIN"/>
    <property type="match status" value="1"/>
</dbReference>
<organism evidence="3 4">
    <name type="scientific">Deinococcus cellulosilyticus (strain DSM 18568 / NBRC 106333 / KACC 11606 / 5516J-15)</name>
    <dbReference type="NCBI Taxonomy" id="1223518"/>
    <lineage>
        <taxon>Bacteria</taxon>
        <taxon>Thermotogati</taxon>
        <taxon>Deinococcota</taxon>
        <taxon>Deinococci</taxon>
        <taxon>Deinococcales</taxon>
        <taxon>Deinococcaceae</taxon>
        <taxon>Deinococcus</taxon>
    </lineage>
</organism>
<feature type="signal peptide" evidence="1">
    <location>
        <begin position="1"/>
        <end position="23"/>
    </location>
</feature>
<dbReference type="GO" id="GO:0003824">
    <property type="term" value="F:catalytic activity"/>
    <property type="evidence" value="ECO:0007669"/>
    <property type="project" value="InterPro"/>
</dbReference>
<protein>
    <recommendedName>
        <fullName evidence="2">Endonuclease/exonuclease/phosphatase domain-containing protein</fullName>
    </recommendedName>
</protein>
<comment type="caution">
    <text evidence="3">The sequence shown here is derived from an EMBL/GenBank/DDBJ whole genome shotgun (WGS) entry which is preliminary data.</text>
</comment>
<dbReference type="InterPro" id="IPR047971">
    <property type="entry name" value="ExeM-like"/>
</dbReference>
<evidence type="ECO:0000313" key="3">
    <source>
        <dbReference type="EMBL" id="GEM46907.1"/>
    </source>
</evidence>
<keyword evidence="1" id="KW-0732">Signal</keyword>
<sequence length="896" mass="94106">MNQPSSRLWVLLLPLSLASCNLFQPPIKKPIEVPGATRIHAIQGATPAGNADSPLKDNVVTVGAVVTAIFTGDKQLGGFFVQEETLHQDNNPATSEGIFVYCSDTCNTLPELKVGQVVSVKGKVTEFGGLTELTDLTEVKVLQAQTDLPAPVTLTLPLASQDKLEQYEGMRIKTSGVVTDNFLLGRGGSVRIADQRIFQFTQTNAPSAAGYAEFLKDFARRTLTIDDGSLSQNPDPVVFARDGKPLSASNTLRGGDSAEVTGVLSYSFEGWNNSSVRYRVHATDAKFTGPVRPAAPEAGAGSLKVAAMNVLNYFNGNGAGGGFPTSRGAESTAEFEKQQTKIIKALVGLDADVIGLLEIENDYNTAIPAIQTLVTALNSDPGVKGTYAYVNPVSKVGTDEIAVGIIYRKNKVTPVGTFAVLDNRFDPAYQDNRNRPTWAKTFKDNATGGVFTAVVAHLKSKGSGCGAGDDDTTTGQGNCNKTRTQAASILMDWLKTNPTGVNDADVLIMGDLNAYLKEDPIQAILKGADDTAGTADDFVSVFDANSYSYQFDGQWGSLDHALVSKPLDAQLKGRTKWHINSDEPTVLDYNENFKSAGQKTGFYAPDPFRSSDHDPLLFGLDLTADAAVPASLELLVSSGSVSIESGQSSSVSVGALGSSFTGDVTLTAEVQPASGITVEFAGGTTLPAEGSKTVTINVPAGTPNGAYTVTITGKGTGVEDSVTFTVNVTGGVVVVPKAWINEIHYDNAGTDVDEFVEVIVPVSHTPADLKVVLYNGNGGKAYAAAAPIFVKDSGTYKIYTLTNPAGGIQNGPPDGVAICDGTTLIQFLSYEGPMTATDGCASGETSMDIGVAEAGTETAGQSLQLRGAGNKYSDFTWMAPQAHTRGEVNTGQTLTP</sequence>
<evidence type="ECO:0000259" key="2">
    <source>
        <dbReference type="Pfam" id="PF03372"/>
    </source>
</evidence>
<feature type="domain" description="Endonuclease/exonuclease/phosphatase" evidence="2">
    <location>
        <begin position="333"/>
        <end position="570"/>
    </location>
</feature>
<dbReference type="InterPro" id="IPR036691">
    <property type="entry name" value="Endo/exonu/phosph_ase_sf"/>
</dbReference>
<dbReference type="SUPFAM" id="SSF56219">
    <property type="entry name" value="DNase I-like"/>
    <property type="match status" value="1"/>
</dbReference>
<evidence type="ECO:0000256" key="1">
    <source>
        <dbReference type="SAM" id="SignalP"/>
    </source>
</evidence>
<reference evidence="3 4" key="1">
    <citation type="submission" date="2019-07" db="EMBL/GenBank/DDBJ databases">
        <title>Whole genome shotgun sequence of Deinococcus cellulosilyticus NBRC 106333.</title>
        <authorList>
            <person name="Hosoyama A."/>
            <person name="Uohara A."/>
            <person name="Ohji S."/>
            <person name="Ichikawa N."/>
        </authorList>
    </citation>
    <scope>NUCLEOTIDE SEQUENCE [LARGE SCALE GENOMIC DNA]</scope>
    <source>
        <strain evidence="3 4">NBRC 106333</strain>
    </source>
</reference>
<keyword evidence="4" id="KW-1185">Reference proteome</keyword>
<dbReference type="AlphaFoldDB" id="A0A511N330"/>
<accession>A0A511N330</accession>
<evidence type="ECO:0000313" key="4">
    <source>
        <dbReference type="Proteomes" id="UP000321306"/>
    </source>
</evidence>
<dbReference type="NCBIfam" id="NF033681">
    <property type="entry name" value="ExeM_NucH_DNase"/>
    <property type="match status" value="1"/>
</dbReference>
<dbReference type="CDD" id="cd10283">
    <property type="entry name" value="MnuA_DNase1-like"/>
    <property type="match status" value="1"/>
</dbReference>
<dbReference type="Proteomes" id="UP000321306">
    <property type="component" value="Unassembled WGS sequence"/>
</dbReference>
<dbReference type="Gene3D" id="3.60.10.10">
    <property type="entry name" value="Endonuclease/exonuclease/phosphatase"/>
    <property type="match status" value="1"/>
</dbReference>